<evidence type="ECO:0000256" key="1">
    <source>
        <dbReference type="SAM" id="MobiDB-lite"/>
    </source>
</evidence>
<evidence type="ECO:0000313" key="2">
    <source>
        <dbReference type="EMBL" id="KAK4505342.1"/>
    </source>
</evidence>
<dbReference type="Proteomes" id="UP001305779">
    <property type="component" value="Unassembled WGS sequence"/>
</dbReference>
<comment type="caution">
    <text evidence="2">The sequence shown here is derived from an EMBL/GenBank/DDBJ whole genome shotgun (WGS) entry which is preliminary data.</text>
</comment>
<reference evidence="2 3" key="1">
    <citation type="journal article" date="2023" name="G3 (Bethesda)">
        <title>A chromosome-level genome assembly of Zasmidium syzygii isolated from banana leaves.</title>
        <authorList>
            <person name="van Westerhoven A.C."/>
            <person name="Mehrabi R."/>
            <person name="Talebi R."/>
            <person name="Steentjes M.B.F."/>
            <person name="Corcolon B."/>
            <person name="Chong P.A."/>
            <person name="Kema G.H.J."/>
            <person name="Seidl M.F."/>
        </authorList>
    </citation>
    <scope>NUCLEOTIDE SEQUENCE [LARGE SCALE GENOMIC DNA]</scope>
    <source>
        <strain evidence="2 3">P124</strain>
    </source>
</reference>
<proteinExistence type="predicted"/>
<dbReference type="EMBL" id="JAXOVC010000002">
    <property type="protein sequence ID" value="KAK4505342.1"/>
    <property type="molecule type" value="Genomic_DNA"/>
</dbReference>
<organism evidence="2 3">
    <name type="scientific">Zasmidium cellare</name>
    <name type="common">Wine cellar mold</name>
    <name type="synonym">Racodium cellare</name>
    <dbReference type="NCBI Taxonomy" id="395010"/>
    <lineage>
        <taxon>Eukaryota</taxon>
        <taxon>Fungi</taxon>
        <taxon>Dikarya</taxon>
        <taxon>Ascomycota</taxon>
        <taxon>Pezizomycotina</taxon>
        <taxon>Dothideomycetes</taxon>
        <taxon>Dothideomycetidae</taxon>
        <taxon>Mycosphaerellales</taxon>
        <taxon>Mycosphaerellaceae</taxon>
        <taxon>Zasmidium</taxon>
    </lineage>
</organism>
<feature type="region of interest" description="Disordered" evidence="1">
    <location>
        <begin position="42"/>
        <end position="65"/>
    </location>
</feature>
<gene>
    <name evidence="2" type="ORF">PRZ48_003305</name>
</gene>
<evidence type="ECO:0000313" key="3">
    <source>
        <dbReference type="Proteomes" id="UP001305779"/>
    </source>
</evidence>
<name>A0ABR0EV23_ZASCE</name>
<keyword evidence="3" id="KW-1185">Reference proteome</keyword>
<accession>A0ABR0EV23</accession>
<protein>
    <submittedName>
        <fullName evidence="2">Uncharacterized protein</fullName>
    </submittedName>
</protein>
<sequence length="65" mass="7151">MAGVLLVFGAVAIRERIEKKKASKRMIDDLRYQELQAETERRLSLGRTGSGDSGQVVRRESGSSG</sequence>